<keyword evidence="2" id="KW-1133">Transmembrane helix</keyword>
<comment type="caution">
    <text evidence="3">The sequence shown here is derived from an EMBL/GenBank/DDBJ whole genome shotgun (WGS) entry which is preliminary data.</text>
</comment>
<keyword evidence="2" id="KW-0812">Transmembrane</keyword>
<sequence>MATNVSDYASLADFLHWLAGEDLVLLAFKGTRHAIFPQQRRGPLVHVVCGVLAIGAFPLLVQLGAERFFGYPDLVELKSTTGTIAEIELDGVMERPSWSLQTLQTLVNPKARRKKFVFLGDEMAARLQVHPAAAWTAIAAESLGRARSHKADASPRFATLRIPIGMEAWTVTASTGTGATSLGMSTSHPDHVQRCLAGFRTQTSHRVLNANACQDSMAKSNGLEHRCRWALSLECGQDPDSKVSQLFSAVSPQLPGECSVEAAAPRCDPQLDYTVTSRRASGYSCGAGSGKVSETQQVQFQGHLCGYDLIQWEAAVLLQEPASDPSLALSCRIKSLSHNSFSCGEIPEGEDLPRGCLQMHQAASFRIWEWQEKTAPFEPTARQWKSVYSMKLFENGMAAVRHLGKDQVGKSYWSTGWFTDGKYLDVRMPNMMDNGAPRPGFFFRVLDDDSQGYKFLSSNKLFRLKASNTLPSWWVSAFQDRTASGKIDSLWQCELSHYENGTCYQAKVGVAVQIFQSSEEMCSSWIVNLNKSADFDYFTYLHSAHEVQTYASKAECLPIAARHELQLEIAEIHSAGPGAFVVASMETRCRQTLRFVASAADLTKCKNKADAQWKARQRPFSNQHTGTDDDDEDEDHDEDYDYDEDENYDDFDSMDEMDDSMDDTSHAMEEVD</sequence>
<keyword evidence="2" id="KW-0472">Membrane</keyword>
<protein>
    <submittedName>
        <fullName evidence="3">Adhesive plaque matrix protein 2</fullName>
    </submittedName>
</protein>
<evidence type="ECO:0000313" key="3">
    <source>
        <dbReference type="EMBL" id="CAK8990562.1"/>
    </source>
</evidence>
<evidence type="ECO:0000313" key="4">
    <source>
        <dbReference type="Proteomes" id="UP001642464"/>
    </source>
</evidence>
<keyword evidence="4" id="KW-1185">Reference proteome</keyword>
<organism evidence="3 4">
    <name type="scientific">Durusdinium trenchii</name>
    <dbReference type="NCBI Taxonomy" id="1381693"/>
    <lineage>
        <taxon>Eukaryota</taxon>
        <taxon>Sar</taxon>
        <taxon>Alveolata</taxon>
        <taxon>Dinophyceae</taxon>
        <taxon>Suessiales</taxon>
        <taxon>Symbiodiniaceae</taxon>
        <taxon>Durusdinium</taxon>
    </lineage>
</organism>
<dbReference type="EMBL" id="CAXAMM010001114">
    <property type="protein sequence ID" value="CAK8990562.1"/>
    <property type="molecule type" value="Genomic_DNA"/>
</dbReference>
<feature type="transmembrane region" description="Helical" evidence="2">
    <location>
        <begin position="44"/>
        <end position="65"/>
    </location>
</feature>
<feature type="region of interest" description="Disordered" evidence="1">
    <location>
        <begin position="614"/>
        <end position="672"/>
    </location>
</feature>
<dbReference type="Proteomes" id="UP001642464">
    <property type="component" value="Unassembled WGS sequence"/>
</dbReference>
<evidence type="ECO:0000256" key="1">
    <source>
        <dbReference type="SAM" id="MobiDB-lite"/>
    </source>
</evidence>
<gene>
    <name evidence="3" type="ORF">SCF082_LOCUS2290</name>
</gene>
<evidence type="ECO:0000256" key="2">
    <source>
        <dbReference type="SAM" id="Phobius"/>
    </source>
</evidence>
<reference evidence="3 4" key="1">
    <citation type="submission" date="2024-02" db="EMBL/GenBank/DDBJ databases">
        <authorList>
            <person name="Chen Y."/>
            <person name="Shah S."/>
            <person name="Dougan E. K."/>
            <person name="Thang M."/>
            <person name="Chan C."/>
        </authorList>
    </citation>
    <scope>NUCLEOTIDE SEQUENCE [LARGE SCALE GENOMIC DNA]</scope>
</reference>
<name>A0ABP0HKX4_9DINO</name>
<feature type="compositionally biased region" description="Basic and acidic residues" evidence="1">
    <location>
        <begin position="663"/>
        <end position="672"/>
    </location>
</feature>
<accession>A0ABP0HKX4</accession>
<feature type="compositionally biased region" description="Acidic residues" evidence="1">
    <location>
        <begin position="628"/>
        <end position="662"/>
    </location>
</feature>
<proteinExistence type="predicted"/>